<feature type="repeat" description="PPR" evidence="2">
    <location>
        <begin position="274"/>
        <end position="308"/>
    </location>
</feature>
<dbReference type="HOGENOM" id="CLU_002706_15_1_1"/>
<dbReference type="InterPro" id="IPR002885">
    <property type="entry name" value="PPR_rpt"/>
</dbReference>
<dbReference type="InterPro" id="IPR046848">
    <property type="entry name" value="E_motif"/>
</dbReference>
<protein>
    <recommendedName>
        <fullName evidence="3">DYW domain-containing protein</fullName>
    </recommendedName>
</protein>
<dbReference type="PROSITE" id="PS51375">
    <property type="entry name" value="PPR"/>
    <property type="match status" value="5"/>
</dbReference>
<dbReference type="SUPFAM" id="SSF48452">
    <property type="entry name" value="TPR-like"/>
    <property type="match status" value="1"/>
</dbReference>
<dbReference type="Gene3D" id="1.25.40.10">
    <property type="entry name" value="Tetratricopeptide repeat domain"/>
    <property type="match status" value="6"/>
</dbReference>
<evidence type="ECO:0000256" key="2">
    <source>
        <dbReference type="PROSITE-ProRule" id="PRU00708"/>
    </source>
</evidence>
<proteinExistence type="predicted"/>
<feature type="repeat" description="PPR" evidence="2">
    <location>
        <begin position="105"/>
        <end position="139"/>
    </location>
</feature>
<dbReference type="PANTHER" id="PTHR47926:SF533">
    <property type="entry name" value="DYW DOMAIN-CONTAINING PROTEIN"/>
    <property type="match status" value="1"/>
</dbReference>
<dbReference type="InParanoid" id="D8SHJ3"/>
<dbReference type="InterPro" id="IPR032867">
    <property type="entry name" value="DYW_dom"/>
</dbReference>
<name>D8SHJ3_SELML</name>
<dbReference type="FunFam" id="1.25.40.10:FF:000343">
    <property type="entry name" value="Pentatricopeptide repeat-containing protein At3g58590"/>
    <property type="match status" value="1"/>
</dbReference>
<feature type="repeat" description="PPR" evidence="2">
    <location>
        <begin position="514"/>
        <end position="548"/>
    </location>
</feature>
<evidence type="ECO:0000313" key="4">
    <source>
        <dbReference type="EMBL" id="EFJ16121.1"/>
    </source>
</evidence>
<dbReference type="GO" id="GO:0048731">
    <property type="term" value="P:system development"/>
    <property type="evidence" value="ECO:0007669"/>
    <property type="project" value="UniProtKB-ARBA"/>
</dbReference>
<dbReference type="FunFam" id="1.25.40.10:FF:000031">
    <property type="entry name" value="Pentatricopeptide repeat-containing protein mitochondrial"/>
    <property type="match status" value="2"/>
</dbReference>
<dbReference type="Pfam" id="PF01535">
    <property type="entry name" value="PPR"/>
    <property type="match status" value="5"/>
</dbReference>
<dbReference type="InterPro" id="IPR046960">
    <property type="entry name" value="PPR_At4g14850-like_plant"/>
</dbReference>
<keyword evidence="1" id="KW-0677">Repeat</keyword>
<feature type="domain" description="DYW" evidence="3">
    <location>
        <begin position="831"/>
        <end position="923"/>
    </location>
</feature>
<evidence type="ECO:0000259" key="3">
    <source>
        <dbReference type="Pfam" id="PF14432"/>
    </source>
</evidence>
<gene>
    <name evidence="4" type="ORF">SELMODRAFT_117311</name>
</gene>
<dbReference type="eggNOG" id="KOG4197">
    <property type="taxonomic scope" value="Eukaryota"/>
</dbReference>
<dbReference type="KEGG" id="smo:SELMODRAFT_117311"/>
<organism evidence="5">
    <name type="scientific">Selaginella moellendorffii</name>
    <name type="common">Spikemoss</name>
    <dbReference type="NCBI Taxonomy" id="88036"/>
    <lineage>
        <taxon>Eukaryota</taxon>
        <taxon>Viridiplantae</taxon>
        <taxon>Streptophyta</taxon>
        <taxon>Embryophyta</taxon>
        <taxon>Tracheophyta</taxon>
        <taxon>Lycopodiopsida</taxon>
        <taxon>Selaginellales</taxon>
        <taxon>Selaginellaceae</taxon>
        <taxon>Selaginella</taxon>
    </lineage>
</organism>
<dbReference type="PANTHER" id="PTHR47926">
    <property type="entry name" value="PENTATRICOPEPTIDE REPEAT-CONTAINING PROTEIN"/>
    <property type="match status" value="1"/>
</dbReference>
<dbReference type="GO" id="GO:0009451">
    <property type="term" value="P:RNA modification"/>
    <property type="evidence" value="ECO:0007669"/>
    <property type="project" value="InterPro"/>
</dbReference>
<dbReference type="NCBIfam" id="TIGR00756">
    <property type="entry name" value="PPR"/>
    <property type="match status" value="4"/>
</dbReference>
<evidence type="ECO:0000313" key="5">
    <source>
        <dbReference type="Proteomes" id="UP000001514"/>
    </source>
</evidence>
<dbReference type="InterPro" id="IPR011990">
    <property type="entry name" value="TPR-like_helical_dom_sf"/>
</dbReference>
<accession>D8SHJ3</accession>
<dbReference type="Proteomes" id="UP000001514">
    <property type="component" value="Unassembled WGS sequence"/>
</dbReference>
<dbReference type="Pfam" id="PF20431">
    <property type="entry name" value="E_motif"/>
    <property type="match status" value="1"/>
</dbReference>
<dbReference type="Pfam" id="PF13041">
    <property type="entry name" value="PPR_2"/>
    <property type="match status" value="4"/>
</dbReference>
<dbReference type="GO" id="GO:0003723">
    <property type="term" value="F:RNA binding"/>
    <property type="evidence" value="ECO:0007669"/>
    <property type="project" value="InterPro"/>
</dbReference>
<dbReference type="AlphaFoldDB" id="D8SHJ3"/>
<dbReference type="Gramene" id="EFJ16121">
    <property type="protein sequence ID" value="EFJ16121"/>
    <property type="gene ID" value="SELMODRAFT_117311"/>
</dbReference>
<feature type="repeat" description="PPR" evidence="2">
    <location>
        <begin position="413"/>
        <end position="447"/>
    </location>
</feature>
<feature type="repeat" description="PPR" evidence="2">
    <location>
        <begin position="204"/>
        <end position="238"/>
    </location>
</feature>
<keyword evidence="5" id="KW-1185">Reference proteome</keyword>
<dbReference type="EMBL" id="GL377620">
    <property type="protein sequence ID" value="EFJ16121.1"/>
    <property type="molecule type" value="Genomic_DNA"/>
</dbReference>
<reference evidence="4 5" key="1">
    <citation type="journal article" date="2011" name="Science">
        <title>The Selaginella genome identifies genetic changes associated with the evolution of vascular plants.</title>
        <authorList>
            <person name="Banks J.A."/>
            <person name="Nishiyama T."/>
            <person name="Hasebe M."/>
            <person name="Bowman J.L."/>
            <person name="Gribskov M."/>
            <person name="dePamphilis C."/>
            <person name="Albert V.A."/>
            <person name="Aono N."/>
            <person name="Aoyama T."/>
            <person name="Ambrose B.A."/>
            <person name="Ashton N.W."/>
            <person name="Axtell M.J."/>
            <person name="Barker E."/>
            <person name="Barker M.S."/>
            <person name="Bennetzen J.L."/>
            <person name="Bonawitz N.D."/>
            <person name="Chapple C."/>
            <person name="Cheng C."/>
            <person name="Correa L.G."/>
            <person name="Dacre M."/>
            <person name="DeBarry J."/>
            <person name="Dreyer I."/>
            <person name="Elias M."/>
            <person name="Engstrom E.M."/>
            <person name="Estelle M."/>
            <person name="Feng L."/>
            <person name="Finet C."/>
            <person name="Floyd S.K."/>
            <person name="Frommer W.B."/>
            <person name="Fujita T."/>
            <person name="Gramzow L."/>
            <person name="Gutensohn M."/>
            <person name="Harholt J."/>
            <person name="Hattori M."/>
            <person name="Heyl A."/>
            <person name="Hirai T."/>
            <person name="Hiwatashi Y."/>
            <person name="Ishikawa M."/>
            <person name="Iwata M."/>
            <person name="Karol K.G."/>
            <person name="Koehler B."/>
            <person name="Kolukisaoglu U."/>
            <person name="Kubo M."/>
            <person name="Kurata T."/>
            <person name="Lalonde S."/>
            <person name="Li K."/>
            <person name="Li Y."/>
            <person name="Litt A."/>
            <person name="Lyons E."/>
            <person name="Manning G."/>
            <person name="Maruyama T."/>
            <person name="Michael T.P."/>
            <person name="Mikami K."/>
            <person name="Miyazaki S."/>
            <person name="Morinaga S."/>
            <person name="Murata T."/>
            <person name="Mueller-Roeber B."/>
            <person name="Nelson D.R."/>
            <person name="Obara M."/>
            <person name="Oguri Y."/>
            <person name="Olmstead R.G."/>
            <person name="Onodera N."/>
            <person name="Petersen B.L."/>
            <person name="Pils B."/>
            <person name="Prigge M."/>
            <person name="Rensing S.A."/>
            <person name="Riano-Pachon D.M."/>
            <person name="Roberts A.W."/>
            <person name="Sato Y."/>
            <person name="Scheller H.V."/>
            <person name="Schulz B."/>
            <person name="Schulz C."/>
            <person name="Shakirov E.V."/>
            <person name="Shibagaki N."/>
            <person name="Shinohara N."/>
            <person name="Shippen D.E."/>
            <person name="Soerensen I."/>
            <person name="Sotooka R."/>
            <person name="Sugimoto N."/>
            <person name="Sugita M."/>
            <person name="Sumikawa N."/>
            <person name="Tanurdzic M."/>
            <person name="Theissen G."/>
            <person name="Ulvskov P."/>
            <person name="Wakazuki S."/>
            <person name="Weng J.K."/>
            <person name="Willats W.W."/>
            <person name="Wipf D."/>
            <person name="Wolf P.G."/>
            <person name="Yang L."/>
            <person name="Zimmer A.D."/>
            <person name="Zhu Q."/>
            <person name="Mitros T."/>
            <person name="Hellsten U."/>
            <person name="Loque D."/>
            <person name="Otillar R."/>
            <person name="Salamov A."/>
            <person name="Schmutz J."/>
            <person name="Shapiro H."/>
            <person name="Lindquist E."/>
            <person name="Lucas S."/>
            <person name="Rokhsar D."/>
            <person name="Grigoriev I.V."/>
        </authorList>
    </citation>
    <scope>NUCLEOTIDE SEQUENCE [LARGE SCALE GENOMIC DNA]</scope>
</reference>
<dbReference type="GO" id="GO:0008270">
    <property type="term" value="F:zinc ion binding"/>
    <property type="evidence" value="ECO:0007669"/>
    <property type="project" value="InterPro"/>
</dbReference>
<dbReference type="Pfam" id="PF14432">
    <property type="entry name" value="DYW_deaminase"/>
    <property type="match status" value="1"/>
</dbReference>
<evidence type="ECO:0000256" key="1">
    <source>
        <dbReference type="ARBA" id="ARBA00022737"/>
    </source>
</evidence>
<dbReference type="FunFam" id="1.25.40.10:FF:000158">
    <property type="entry name" value="pentatricopeptide repeat-containing protein At2g33680"/>
    <property type="match status" value="1"/>
</dbReference>
<sequence length="923" mass="101340">MTRRFLGRRKPRIDPVSFSTSAPQHRTDELKYFDDGSADASTFAALIHKCARLHDLAQGRRIHGLILRNGIEVGDFLGARLLAMYCKCGSPEEARAVFQGIQDKSVVAWTSLIGVNARSGHPKEAFHLFREMQLQGVMPNDVTYVAVLGACGHPWEVDTIRARVEACGSLELDVIVATAVMNAYGKCGDLDSAWGVFDGILVRDAAVWNAMISLLVAHEQGDEALELFRQMRLGGVTPNKGTCVAALNACCHSRDFSEALRIHAFARELAGDADTVVQTALVNMYGKFGKVDDAEEIFERIQERDVVSWNAMLTANACNGFHDKAFKCFREMLLVGELPSRITYVAILNACFLAAHLKHGDFVKTLAVEGGCGIESVDVVMGTAIMNMYSRCKSPKSAFSSSLLLEQDRDQPSIMMWNTVLSLYVENEQFEEAFTIFRLMLLGGVTIDTVSLMTVFNACGSSASLEKGKWIHSLLTESELTRKTPVQNALVTMYARLGSLEDAREIFDAMTTRNVISWTAMVGVHSQLGLNREALRIFRSILLEGVAPNEVTFTAVLNACGNLASIPAAKLVQACLSETGFFGNVEVANGLLCTLGKCGSLEEVANFFQVMAVKNQVSWNTAIAANAQHGNGVRGVELFQTMQLEGIDTGSVTLIGVLSSCSHAGLVAQGYSYFLNMHVDYGFPAEAEHYSCVIDLLSRAGWLEHAEEFVKRLPFGDQSVFPWITLLCGCKLHGDLERGGRATQRILGLNPGSTGPYLVMHNLYAGAGKWPEAAAVRKSMVELGPKKEPGLSWIEVKGRIHEFRVGDTSHPRSSEIHRELERLNEEMKRAGFVCDIKAVVYDLQAKEKESLLCQHSEKLAIAFGLISTAAGEPLRIMKNLRVCSDCHSATKFISGLVGREIVVRDAYRFHHFRGGACSCEDFW</sequence>